<keyword evidence="8" id="KW-1185">Reference proteome</keyword>
<keyword evidence="2" id="KW-1003">Cell membrane</keyword>
<feature type="transmembrane region" description="Helical" evidence="6">
    <location>
        <begin position="12"/>
        <end position="38"/>
    </location>
</feature>
<organism evidence="7 8">
    <name type="scientific">Streptomyces longispororuber</name>
    <dbReference type="NCBI Taxonomy" id="68230"/>
    <lineage>
        <taxon>Bacteria</taxon>
        <taxon>Bacillati</taxon>
        <taxon>Actinomycetota</taxon>
        <taxon>Actinomycetes</taxon>
        <taxon>Kitasatosporales</taxon>
        <taxon>Streptomycetaceae</taxon>
        <taxon>Streptomyces</taxon>
    </lineage>
</organism>
<protein>
    <recommendedName>
        <fullName evidence="9">MFS transporter</fullName>
    </recommendedName>
</protein>
<dbReference type="EMBL" id="BNBT01000010">
    <property type="protein sequence ID" value="GHE43817.1"/>
    <property type="molecule type" value="Genomic_DNA"/>
</dbReference>
<reference evidence="7" key="1">
    <citation type="journal article" date="2014" name="Int. J. Syst. Evol. Microbiol.">
        <title>Complete genome sequence of Corynebacterium casei LMG S-19264T (=DSM 44701T), isolated from a smear-ripened cheese.</title>
        <authorList>
            <consortium name="US DOE Joint Genome Institute (JGI-PGF)"/>
            <person name="Walter F."/>
            <person name="Albersmeier A."/>
            <person name="Kalinowski J."/>
            <person name="Ruckert C."/>
        </authorList>
    </citation>
    <scope>NUCLEOTIDE SEQUENCE</scope>
    <source>
        <strain evidence="7">JCM 4784</strain>
    </source>
</reference>
<dbReference type="PANTHER" id="PTHR23513:SF6">
    <property type="entry name" value="MAJOR FACILITATOR SUPERFAMILY ASSOCIATED DOMAIN-CONTAINING PROTEIN"/>
    <property type="match status" value="1"/>
</dbReference>
<feature type="transmembrane region" description="Helical" evidence="6">
    <location>
        <begin position="370"/>
        <end position="391"/>
    </location>
</feature>
<evidence type="ECO:0000256" key="4">
    <source>
        <dbReference type="ARBA" id="ARBA00022989"/>
    </source>
</evidence>
<comment type="caution">
    <text evidence="7">The sequence shown here is derived from an EMBL/GenBank/DDBJ whole genome shotgun (WGS) entry which is preliminary data.</text>
</comment>
<evidence type="ECO:0000256" key="6">
    <source>
        <dbReference type="SAM" id="Phobius"/>
    </source>
</evidence>
<dbReference type="Pfam" id="PF07690">
    <property type="entry name" value="MFS_1"/>
    <property type="match status" value="1"/>
</dbReference>
<dbReference type="AlphaFoldDB" id="A0A919DHQ1"/>
<accession>A0A919DHQ1</accession>
<dbReference type="GO" id="GO:0005886">
    <property type="term" value="C:plasma membrane"/>
    <property type="evidence" value="ECO:0007669"/>
    <property type="project" value="UniProtKB-SubCell"/>
</dbReference>
<dbReference type="Proteomes" id="UP000608024">
    <property type="component" value="Unassembled WGS sequence"/>
</dbReference>
<dbReference type="SUPFAM" id="SSF103473">
    <property type="entry name" value="MFS general substrate transporter"/>
    <property type="match status" value="1"/>
</dbReference>
<feature type="transmembrane region" description="Helical" evidence="6">
    <location>
        <begin position="283"/>
        <end position="303"/>
    </location>
</feature>
<dbReference type="PANTHER" id="PTHR23513">
    <property type="entry name" value="INTEGRAL MEMBRANE EFFLUX PROTEIN-RELATED"/>
    <property type="match status" value="1"/>
</dbReference>
<feature type="transmembrane region" description="Helical" evidence="6">
    <location>
        <begin position="44"/>
        <end position="64"/>
    </location>
</feature>
<proteinExistence type="predicted"/>
<comment type="subcellular location">
    <subcellularLocation>
        <location evidence="1">Cell membrane</location>
        <topology evidence="1">Multi-pass membrane protein</topology>
    </subcellularLocation>
</comment>
<evidence type="ECO:0000256" key="2">
    <source>
        <dbReference type="ARBA" id="ARBA00022475"/>
    </source>
</evidence>
<dbReference type="GO" id="GO:0022857">
    <property type="term" value="F:transmembrane transporter activity"/>
    <property type="evidence" value="ECO:0007669"/>
    <property type="project" value="InterPro"/>
</dbReference>
<evidence type="ECO:0000256" key="3">
    <source>
        <dbReference type="ARBA" id="ARBA00022692"/>
    </source>
</evidence>
<feature type="transmembrane region" description="Helical" evidence="6">
    <location>
        <begin position="342"/>
        <end position="364"/>
    </location>
</feature>
<dbReference type="InterPro" id="IPR011701">
    <property type="entry name" value="MFS"/>
</dbReference>
<feature type="transmembrane region" description="Helical" evidence="6">
    <location>
        <begin position="215"/>
        <end position="239"/>
    </location>
</feature>
<dbReference type="Gene3D" id="1.20.1250.20">
    <property type="entry name" value="MFS general substrate transporter like domains"/>
    <property type="match status" value="1"/>
</dbReference>
<evidence type="ECO:0000256" key="5">
    <source>
        <dbReference type="ARBA" id="ARBA00023136"/>
    </source>
</evidence>
<reference evidence="7" key="2">
    <citation type="submission" date="2020-09" db="EMBL/GenBank/DDBJ databases">
        <authorList>
            <person name="Sun Q."/>
            <person name="Ohkuma M."/>
        </authorList>
    </citation>
    <scope>NUCLEOTIDE SEQUENCE</scope>
    <source>
        <strain evidence="7">JCM 4784</strain>
    </source>
</reference>
<name>A0A919DHQ1_9ACTN</name>
<evidence type="ECO:0000256" key="1">
    <source>
        <dbReference type="ARBA" id="ARBA00004651"/>
    </source>
</evidence>
<evidence type="ECO:0008006" key="9">
    <source>
        <dbReference type="Google" id="ProtNLM"/>
    </source>
</evidence>
<sequence length="411" mass="41558">MGYLRLLRCRRVLTLWSAQALSVFGDRLYAMAVMWVAWQESGAAAMGLVAVAESLPYIVLGTVGQRLTVQCASLRALAVVDVARLALVAALPLAWSGFGVPGLLVCALLLGAGGAVFDPNLGALVPELVEERDVQAVSGLMDLSGRIARIAGPGAAGLLLAVMPMRHLFWIDAATFGISALVLAALARTTTLTAPLRAPTEKPVRRPRARELLRAHPATAVALTVHGIGIGAGAVALAMPALLTTLLDAGPGAYGATLAAAGAGAVAANGVAGHVRLPGPAPVLYCAVWAVSGVLLAATGAAVSLPYVVVMSVLSGAIAPFLQISLSTHLSLFPSAARLRLMAVDLTVIRTAGTLSMLVVPAVAAGHPRAGFVTAGAVTAAAAAVGAAAALHWSRAGAPITAGDDHELTRE</sequence>
<feature type="transmembrane region" description="Helical" evidence="6">
    <location>
        <begin position="85"/>
        <end position="110"/>
    </location>
</feature>
<evidence type="ECO:0000313" key="7">
    <source>
        <dbReference type="EMBL" id="GHE43817.1"/>
    </source>
</evidence>
<feature type="transmembrane region" description="Helical" evidence="6">
    <location>
        <begin position="251"/>
        <end position="271"/>
    </location>
</feature>
<dbReference type="InterPro" id="IPR036259">
    <property type="entry name" value="MFS_trans_sf"/>
</dbReference>
<keyword evidence="3 6" id="KW-0812">Transmembrane</keyword>
<keyword evidence="4 6" id="KW-1133">Transmembrane helix</keyword>
<evidence type="ECO:0000313" key="8">
    <source>
        <dbReference type="Proteomes" id="UP000608024"/>
    </source>
</evidence>
<feature type="transmembrane region" description="Helical" evidence="6">
    <location>
        <begin position="309"/>
        <end position="330"/>
    </location>
</feature>
<feature type="transmembrane region" description="Helical" evidence="6">
    <location>
        <begin position="168"/>
        <end position="187"/>
    </location>
</feature>
<gene>
    <name evidence="7" type="ORF">GCM10018785_11750</name>
</gene>
<keyword evidence="5 6" id="KW-0472">Membrane</keyword>